<reference evidence="2 3" key="1">
    <citation type="submission" date="2024-02" db="EMBL/GenBank/DDBJ databases">
        <title>Draft genome sequence of Collimonas sp. strain H4R21, an effective mineral-weathering bacterial strain isolated from the beech rhizosphere.</title>
        <authorList>
            <person name="Morin E."/>
            <person name="Uroz S."/>
            <person name="Leveau J.H.J."/>
            <person name="Kumar R."/>
            <person name="Rey M.W."/>
            <person name="Pham J."/>
        </authorList>
    </citation>
    <scope>NUCLEOTIDE SEQUENCE [LARGE SCALE GENOMIC DNA]</scope>
    <source>
        <strain evidence="2 3">H4R21</strain>
    </source>
</reference>
<name>A0ABU9Q3K1_9BURK</name>
<keyword evidence="1" id="KW-0732">Signal</keyword>
<feature type="signal peptide" evidence="1">
    <location>
        <begin position="1"/>
        <end position="20"/>
    </location>
</feature>
<comment type="caution">
    <text evidence="2">The sequence shown here is derived from an EMBL/GenBank/DDBJ whole genome shotgun (WGS) entry which is preliminary data.</text>
</comment>
<dbReference type="RefSeq" id="WP_342831804.1">
    <property type="nucleotide sequence ID" value="NZ_JBANDC010000033.1"/>
</dbReference>
<dbReference type="EMBL" id="JBANDC010000033">
    <property type="protein sequence ID" value="MEM4990772.1"/>
    <property type="molecule type" value="Genomic_DNA"/>
</dbReference>
<proteinExistence type="predicted"/>
<evidence type="ECO:0000313" key="3">
    <source>
        <dbReference type="Proteomes" id="UP001495910"/>
    </source>
</evidence>
<feature type="chain" id="PRO_5047496735" evidence="1">
    <location>
        <begin position="21"/>
        <end position="148"/>
    </location>
</feature>
<evidence type="ECO:0000313" key="2">
    <source>
        <dbReference type="EMBL" id="MEM4990772.1"/>
    </source>
</evidence>
<dbReference type="PROSITE" id="PS51257">
    <property type="entry name" value="PROKAR_LIPOPROTEIN"/>
    <property type="match status" value="1"/>
</dbReference>
<sequence>MNIRIYLLAIVTFSCGIARADVQSETACYVYVPRDSSSKPIKFALRTYVDKDLKKEIGAFVQYHASKEIIPLVFTKYVSTETDSPNLGNYEISRVEIVDKKIAGEYVFIQSGAGIAQGKYVVYTKSKTGKHITFMYTGDNDADCKIVN</sequence>
<dbReference type="Proteomes" id="UP001495910">
    <property type="component" value="Unassembled WGS sequence"/>
</dbReference>
<keyword evidence="3" id="KW-1185">Reference proteome</keyword>
<organism evidence="2 3">
    <name type="scientific">Collimonas rhizosphaerae</name>
    <dbReference type="NCBI Taxonomy" id="3126357"/>
    <lineage>
        <taxon>Bacteria</taxon>
        <taxon>Pseudomonadati</taxon>
        <taxon>Pseudomonadota</taxon>
        <taxon>Betaproteobacteria</taxon>
        <taxon>Burkholderiales</taxon>
        <taxon>Oxalobacteraceae</taxon>
        <taxon>Collimonas</taxon>
    </lineage>
</organism>
<accession>A0ABU9Q3K1</accession>
<protein>
    <submittedName>
        <fullName evidence="2">Uncharacterized protein</fullName>
    </submittedName>
</protein>
<evidence type="ECO:0000256" key="1">
    <source>
        <dbReference type="SAM" id="SignalP"/>
    </source>
</evidence>
<gene>
    <name evidence="2" type="ORF">V8G57_25515</name>
</gene>